<accession>A0A369BXE4</accession>
<dbReference type="Gene3D" id="1.10.3730.20">
    <property type="match status" value="2"/>
</dbReference>
<sequence>MRRIPVSPYLLLVLTTLFWSGNFVIGRAVRLEVPPIGLAFWRWALALAILLPFSWRLLARHWPVIRAHLPLLVVMGILGVTNFNTFVYLGLQTTTATNAVLLLSTTPVIIVGLSRLLHHEPVRPRQLLGIVLSLGGVLAIIARGDPQVLAGLSLAAGDLWVLAAVVSWALYSVLLQRRPAGLDPLAFLVFTIVAGVVTLAPFYLWESATGAVVRPSLVTLATVGYVAVFASILAFIFWNRAVAEVGPNRAGQFIHLIPVFGTLLSVVFLDERLHAYHLAGIVLIVAGIRLTTARR</sequence>
<dbReference type="AlphaFoldDB" id="A0A369BXE4"/>
<evidence type="ECO:0000256" key="3">
    <source>
        <dbReference type="ARBA" id="ARBA00022692"/>
    </source>
</evidence>
<evidence type="ECO:0000313" key="9">
    <source>
        <dbReference type="Proteomes" id="UP000252707"/>
    </source>
</evidence>
<feature type="transmembrane region" description="Helical" evidence="6">
    <location>
        <begin position="275"/>
        <end position="292"/>
    </location>
</feature>
<dbReference type="OrthoDB" id="4167046at2"/>
<evidence type="ECO:0000256" key="5">
    <source>
        <dbReference type="ARBA" id="ARBA00023136"/>
    </source>
</evidence>
<comment type="subcellular location">
    <subcellularLocation>
        <location evidence="1">Membrane</location>
        <topology evidence="1">Multi-pass membrane protein</topology>
    </subcellularLocation>
</comment>
<organism evidence="8 9">
    <name type="scientific">Thioalbus denitrificans</name>
    <dbReference type="NCBI Taxonomy" id="547122"/>
    <lineage>
        <taxon>Bacteria</taxon>
        <taxon>Pseudomonadati</taxon>
        <taxon>Pseudomonadota</taxon>
        <taxon>Gammaproteobacteria</taxon>
        <taxon>Chromatiales</taxon>
        <taxon>Ectothiorhodospiraceae</taxon>
        <taxon>Thioalbus</taxon>
    </lineage>
</organism>
<feature type="transmembrane region" description="Helical" evidence="6">
    <location>
        <begin position="40"/>
        <end position="59"/>
    </location>
</feature>
<name>A0A369BXE4_9GAMM</name>
<dbReference type="GO" id="GO:0016020">
    <property type="term" value="C:membrane"/>
    <property type="evidence" value="ECO:0007669"/>
    <property type="project" value="UniProtKB-SubCell"/>
</dbReference>
<reference evidence="8 9" key="1">
    <citation type="submission" date="2018-07" db="EMBL/GenBank/DDBJ databases">
        <title>Genomic Encyclopedia of Type Strains, Phase IV (KMG-IV): sequencing the most valuable type-strain genomes for metagenomic binning, comparative biology and taxonomic classification.</title>
        <authorList>
            <person name="Goeker M."/>
        </authorList>
    </citation>
    <scope>NUCLEOTIDE SEQUENCE [LARGE SCALE GENOMIC DNA]</scope>
    <source>
        <strain evidence="8 9">DSM 26407</strain>
    </source>
</reference>
<feature type="transmembrane region" description="Helical" evidence="6">
    <location>
        <begin position="126"/>
        <end position="142"/>
    </location>
</feature>
<dbReference type="RefSeq" id="WP_114280723.1">
    <property type="nucleotide sequence ID" value="NZ_QPJY01000010.1"/>
</dbReference>
<feature type="transmembrane region" description="Helical" evidence="6">
    <location>
        <begin position="148"/>
        <end position="173"/>
    </location>
</feature>
<dbReference type="InterPro" id="IPR000620">
    <property type="entry name" value="EamA_dom"/>
</dbReference>
<keyword evidence="4 6" id="KW-1133">Transmembrane helix</keyword>
<comment type="caution">
    <text evidence="8">The sequence shown here is derived from an EMBL/GenBank/DDBJ whole genome shotgun (WGS) entry which is preliminary data.</text>
</comment>
<evidence type="ECO:0000256" key="2">
    <source>
        <dbReference type="ARBA" id="ARBA00007362"/>
    </source>
</evidence>
<dbReference type="Pfam" id="PF00892">
    <property type="entry name" value="EamA"/>
    <property type="match status" value="2"/>
</dbReference>
<dbReference type="SUPFAM" id="SSF103481">
    <property type="entry name" value="Multidrug resistance efflux transporter EmrE"/>
    <property type="match status" value="2"/>
</dbReference>
<dbReference type="PANTHER" id="PTHR32322:SF2">
    <property type="entry name" value="EAMA DOMAIN-CONTAINING PROTEIN"/>
    <property type="match status" value="1"/>
</dbReference>
<dbReference type="Proteomes" id="UP000252707">
    <property type="component" value="Unassembled WGS sequence"/>
</dbReference>
<feature type="transmembrane region" description="Helical" evidence="6">
    <location>
        <begin position="96"/>
        <end position="114"/>
    </location>
</feature>
<evidence type="ECO:0000313" key="8">
    <source>
        <dbReference type="EMBL" id="RCX26299.1"/>
    </source>
</evidence>
<keyword evidence="5 6" id="KW-0472">Membrane</keyword>
<keyword evidence="3 6" id="KW-0812">Transmembrane</keyword>
<protein>
    <submittedName>
        <fullName evidence="8">Drug/metabolite transporter (DMT)-like permease</fullName>
    </submittedName>
</protein>
<keyword evidence="9" id="KW-1185">Reference proteome</keyword>
<evidence type="ECO:0000256" key="4">
    <source>
        <dbReference type="ARBA" id="ARBA00022989"/>
    </source>
</evidence>
<feature type="domain" description="EamA" evidence="7">
    <location>
        <begin position="9"/>
        <end position="141"/>
    </location>
</feature>
<evidence type="ECO:0000256" key="1">
    <source>
        <dbReference type="ARBA" id="ARBA00004141"/>
    </source>
</evidence>
<feature type="transmembrane region" description="Helical" evidence="6">
    <location>
        <begin position="71"/>
        <end position="90"/>
    </location>
</feature>
<feature type="transmembrane region" description="Helical" evidence="6">
    <location>
        <begin position="250"/>
        <end position="269"/>
    </location>
</feature>
<dbReference type="PANTHER" id="PTHR32322">
    <property type="entry name" value="INNER MEMBRANE TRANSPORTER"/>
    <property type="match status" value="1"/>
</dbReference>
<dbReference type="InterPro" id="IPR050638">
    <property type="entry name" value="AA-Vitamin_Transporters"/>
</dbReference>
<feature type="transmembrane region" description="Helical" evidence="6">
    <location>
        <begin position="217"/>
        <end position="238"/>
    </location>
</feature>
<dbReference type="EMBL" id="QPJY01000010">
    <property type="protein sequence ID" value="RCX26299.1"/>
    <property type="molecule type" value="Genomic_DNA"/>
</dbReference>
<evidence type="ECO:0000256" key="6">
    <source>
        <dbReference type="SAM" id="Phobius"/>
    </source>
</evidence>
<proteinExistence type="inferred from homology"/>
<dbReference type="InterPro" id="IPR037185">
    <property type="entry name" value="EmrE-like"/>
</dbReference>
<evidence type="ECO:0000259" key="7">
    <source>
        <dbReference type="Pfam" id="PF00892"/>
    </source>
</evidence>
<feature type="domain" description="EamA" evidence="7">
    <location>
        <begin position="156"/>
        <end position="292"/>
    </location>
</feature>
<gene>
    <name evidence="8" type="ORF">DFQ59_1109</name>
</gene>
<comment type="similarity">
    <text evidence="2">Belongs to the EamA transporter family.</text>
</comment>
<feature type="transmembrane region" description="Helical" evidence="6">
    <location>
        <begin position="185"/>
        <end position="205"/>
    </location>
</feature>